<evidence type="ECO:0000313" key="2">
    <source>
        <dbReference type="EMBL" id="WVX51619.1"/>
    </source>
</evidence>
<dbReference type="Proteomes" id="UP001318682">
    <property type="component" value="Plasmid pROLI83"/>
</dbReference>
<dbReference type="EMBL" id="CP143425">
    <property type="protein sequence ID" value="WVX51619.1"/>
    <property type="molecule type" value="Genomic_DNA"/>
</dbReference>
<protein>
    <recommendedName>
        <fullName evidence="4">Secreted protein</fullName>
    </recommendedName>
</protein>
<sequence>MLKALRNSALTMATLTAVAMSAGPQRAEAQTYQIDCAILLCLSGGWPASVPCARARAEFIRRITPWPVEPPLQIWRCPMGAAYTVDPKTLTADRIYEILLELDDSTPQQSFPLNPDGIYDASAPAAMAGAPPYTFPAPFPPLTDAMEPQPAVLRIIGGDAAPLPQGFALQYVQDRADIDISGAEFNFVRSIRVFDARNVRQHESGRDGDCNRSATIYLGTYGTQGDFFWRRANIGALPEAHVGTERYGDTCPSIFHRSVFVEWRDYEGNYGYEQVSY</sequence>
<keyword evidence="2" id="KW-0614">Plasmid</keyword>
<evidence type="ECO:0000256" key="1">
    <source>
        <dbReference type="SAM" id="SignalP"/>
    </source>
</evidence>
<feature type="chain" id="PRO_5046528078" description="Secreted protein" evidence="1">
    <location>
        <begin position="20"/>
        <end position="277"/>
    </location>
</feature>
<keyword evidence="3" id="KW-1185">Reference proteome</keyword>
<accession>A0ABZ2BZW9</accession>
<keyword evidence="1" id="KW-0732">Signal</keyword>
<proteinExistence type="predicted"/>
<evidence type="ECO:0000313" key="3">
    <source>
        <dbReference type="Proteomes" id="UP001318682"/>
    </source>
</evidence>
<evidence type="ECO:0008006" key="4">
    <source>
        <dbReference type="Google" id="ProtNLM"/>
    </source>
</evidence>
<gene>
    <name evidence="2" type="ORF">ROLI_047210</name>
</gene>
<feature type="signal peptide" evidence="1">
    <location>
        <begin position="1"/>
        <end position="19"/>
    </location>
</feature>
<name>A0ABZ2BZW9_9RHOB</name>
<reference evidence="2 3" key="1">
    <citation type="submission" date="2015-07" db="EMBL/GenBank/DDBJ databases">
        <authorList>
            <person name="Voget S."/>
            <person name="Dogs M."/>
            <person name="Brinkhoff T.H."/>
            <person name="Daniel R."/>
        </authorList>
    </citation>
    <scope>NUCLEOTIDE SEQUENCE [LARGE SCALE GENOMIC DNA]</scope>
    <source>
        <strain evidence="2 3">B14</strain>
        <plasmid evidence="2 3">pROLI83</plasmid>
    </source>
</reference>
<organism evidence="2 3">
    <name type="scientific">Roseobacter fucihabitans</name>
    <dbReference type="NCBI Taxonomy" id="1537242"/>
    <lineage>
        <taxon>Bacteria</taxon>
        <taxon>Pseudomonadati</taxon>
        <taxon>Pseudomonadota</taxon>
        <taxon>Alphaproteobacteria</taxon>
        <taxon>Rhodobacterales</taxon>
        <taxon>Roseobacteraceae</taxon>
        <taxon>Roseobacter</taxon>
    </lineage>
</organism>
<geneLocation type="plasmid" evidence="2 3">
    <name>pROLI83</name>
</geneLocation>
<reference evidence="2 3" key="2">
    <citation type="submission" date="2024-01" db="EMBL/GenBank/DDBJ databases">
        <title>Roseobacter fucihabitans sp. nov., isolated from the brown alga Fucus spiralis.</title>
        <authorList>
            <person name="Hahnke S."/>
            <person name="Berger M."/>
            <person name="Schlingloff A."/>
            <person name="Athale I."/>
            <person name="Neumann-Schaal M."/>
            <person name="Adenaya A."/>
            <person name="Poehlein A."/>
            <person name="Daniel R."/>
            <person name="Pertersen J."/>
            <person name="Brinkhoff T."/>
        </authorList>
    </citation>
    <scope>NUCLEOTIDE SEQUENCE [LARGE SCALE GENOMIC DNA]</scope>
    <source>
        <strain evidence="2 3">B14</strain>
        <plasmid evidence="2 3">pROLI83</plasmid>
    </source>
</reference>